<protein>
    <submittedName>
        <fullName evidence="1">Uncharacterized protein</fullName>
    </submittedName>
</protein>
<dbReference type="Proteomes" id="UP000193411">
    <property type="component" value="Unassembled WGS sequence"/>
</dbReference>
<evidence type="ECO:0000313" key="2">
    <source>
        <dbReference type="Proteomes" id="UP000193411"/>
    </source>
</evidence>
<proteinExistence type="predicted"/>
<dbReference type="EMBL" id="MCFL01000102">
    <property type="protein sequence ID" value="ORZ30110.1"/>
    <property type="molecule type" value="Genomic_DNA"/>
</dbReference>
<keyword evidence="2" id="KW-1185">Reference proteome</keyword>
<sequence>MWIPTQRIASIHSPVAVTATPPTTRTKSRMLGTRMTKWDLWVARERIFWLIRTQKTSQRAMHCLNRSFFDEVLEELGLQDAIRIVHDPLLEPATAMDTESTPSTPDAMGTFAPVRNEAEAIMHMVFNIGPHISTRWRRFLHWAIGRLRAFKGELPSLYRLSQI</sequence>
<reference evidence="1 2" key="1">
    <citation type="submission" date="2016-07" db="EMBL/GenBank/DDBJ databases">
        <title>Pervasive Adenine N6-methylation of Active Genes in Fungi.</title>
        <authorList>
            <consortium name="DOE Joint Genome Institute"/>
            <person name="Mondo S.J."/>
            <person name="Dannebaum R.O."/>
            <person name="Kuo R.C."/>
            <person name="Labutti K."/>
            <person name="Haridas S."/>
            <person name="Kuo A."/>
            <person name="Salamov A."/>
            <person name="Ahrendt S.R."/>
            <person name="Lipzen A."/>
            <person name="Sullivan W."/>
            <person name="Andreopoulos W.B."/>
            <person name="Clum A."/>
            <person name="Lindquist E."/>
            <person name="Daum C."/>
            <person name="Ramamoorthy G.K."/>
            <person name="Gryganskyi A."/>
            <person name="Culley D."/>
            <person name="Magnuson J.K."/>
            <person name="James T.Y."/>
            <person name="O'Malley M.A."/>
            <person name="Stajich J.E."/>
            <person name="Spatafora J.W."/>
            <person name="Visel A."/>
            <person name="Grigoriev I.V."/>
        </authorList>
    </citation>
    <scope>NUCLEOTIDE SEQUENCE [LARGE SCALE GENOMIC DNA]</scope>
    <source>
        <strain evidence="1 2">PL171</strain>
    </source>
</reference>
<name>A0A1Y2H6C4_9FUNG</name>
<evidence type="ECO:0000313" key="1">
    <source>
        <dbReference type="EMBL" id="ORZ30110.1"/>
    </source>
</evidence>
<accession>A0A1Y2H6C4</accession>
<organism evidence="1 2">
    <name type="scientific">Catenaria anguillulae PL171</name>
    <dbReference type="NCBI Taxonomy" id="765915"/>
    <lineage>
        <taxon>Eukaryota</taxon>
        <taxon>Fungi</taxon>
        <taxon>Fungi incertae sedis</taxon>
        <taxon>Blastocladiomycota</taxon>
        <taxon>Blastocladiomycetes</taxon>
        <taxon>Blastocladiales</taxon>
        <taxon>Catenariaceae</taxon>
        <taxon>Catenaria</taxon>
    </lineage>
</organism>
<gene>
    <name evidence="1" type="ORF">BCR44DRAFT_1446198</name>
</gene>
<feature type="non-terminal residue" evidence="1">
    <location>
        <position position="163"/>
    </location>
</feature>
<comment type="caution">
    <text evidence="1">The sequence shown here is derived from an EMBL/GenBank/DDBJ whole genome shotgun (WGS) entry which is preliminary data.</text>
</comment>
<dbReference type="AlphaFoldDB" id="A0A1Y2H6C4"/>